<dbReference type="InterPro" id="IPR005119">
    <property type="entry name" value="LysR_subst-bd"/>
</dbReference>
<evidence type="ECO:0000256" key="4">
    <source>
        <dbReference type="ARBA" id="ARBA00023159"/>
    </source>
</evidence>
<gene>
    <name evidence="7" type="ORF">P255_00566</name>
</gene>
<dbReference type="PROSITE" id="PS50931">
    <property type="entry name" value="HTH_LYSR"/>
    <property type="match status" value="1"/>
</dbReference>
<evidence type="ECO:0000256" key="2">
    <source>
        <dbReference type="ARBA" id="ARBA00023015"/>
    </source>
</evidence>
<dbReference type="GO" id="GO:0003677">
    <property type="term" value="F:DNA binding"/>
    <property type="evidence" value="ECO:0007669"/>
    <property type="project" value="UniProtKB-KW"/>
</dbReference>
<dbReference type="Gene3D" id="1.10.10.10">
    <property type="entry name" value="Winged helix-like DNA-binding domain superfamily/Winged helix DNA-binding domain"/>
    <property type="match status" value="1"/>
</dbReference>
<dbReference type="HOGENOM" id="CLU_039613_6_5_6"/>
<sequence length="309" mass="34082">MELRQLQSFVTIVEQGSIGKAAQKLDVGTSALSQQISKLESELSTRLLQRSALGVTPTPAGLAFLKQAQLVLRHASQAVEAAQSSRLVGYVSVGFPPSTASILAVPFIKIMAERYPDIKVHLVESLSGNLVQLINSRQLDIAIIFSQDIDKNWFLQPLVSESMFLIANDDFLKIYHLEDYLKLGSIPLKALAKLPLALPSTNHGLRKLVEQQQIELNVTYEIDGLSLLMNTVSNLCVATIQPGSAFINHRHQHLNFLKVVDPSIDRTNYLISFPEDELSPASLAAKAVIRSCIHDLIEQQAWPSAKKVE</sequence>
<dbReference type="InterPro" id="IPR036388">
    <property type="entry name" value="WH-like_DNA-bd_sf"/>
</dbReference>
<dbReference type="GO" id="GO:2000142">
    <property type="term" value="P:regulation of DNA-templated transcription initiation"/>
    <property type="evidence" value="ECO:0007669"/>
    <property type="project" value="TreeGrafter"/>
</dbReference>
<dbReference type="RefSeq" id="WP_004903401.1">
    <property type="nucleotide sequence ID" value="NZ_BBTI01000004.1"/>
</dbReference>
<comment type="similarity">
    <text evidence="1">Belongs to the LysR transcriptional regulatory family.</text>
</comment>
<dbReference type="Pfam" id="PF00126">
    <property type="entry name" value="HTH_1"/>
    <property type="match status" value="1"/>
</dbReference>
<evidence type="ECO:0000256" key="3">
    <source>
        <dbReference type="ARBA" id="ARBA00023125"/>
    </source>
</evidence>
<dbReference type="SUPFAM" id="SSF53850">
    <property type="entry name" value="Periplasmic binding protein-like II"/>
    <property type="match status" value="1"/>
</dbReference>
<dbReference type="Gene3D" id="3.40.190.290">
    <property type="match status" value="1"/>
</dbReference>
<dbReference type="PANTHER" id="PTHR30293:SF0">
    <property type="entry name" value="NITROGEN ASSIMILATION REGULATORY PROTEIN NAC"/>
    <property type="match status" value="1"/>
</dbReference>
<dbReference type="FunFam" id="1.10.10.10:FF:000001">
    <property type="entry name" value="LysR family transcriptional regulator"/>
    <property type="match status" value="1"/>
</dbReference>
<keyword evidence="8" id="KW-1185">Reference proteome</keyword>
<evidence type="ECO:0000256" key="5">
    <source>
        <dbReference type="ARBA" id="ARBA00023163"/>
    </source>
</evidence>
<keyword evidence="4" id="KW-0010">Activator</keyword>
<proteinExistence type="inferred from homology"/>
<dbReference type="OrthoDB" id="8479357at2"/>
<dbReference type="PATRIC" id="fig|1341683.3.peg.562"/>
<evidence type="ECO:0000259" key="6">
    <source>
        <dbReference type="PROSITE" id="PS50931"/>
    </source>
</evidence>
<dbReference type="AlphaFoldDB" id="V2UUU0"/>
<keyword evidence="3" id="KW-0238">DNA-binding</keyword>
<evidence type="ECO:0000256" key="1">
    <source>
        <dbReference type="ARBA" id="ARBA00009437"/>
    </source>
</evidence>
<dbReference type="InterPro" id="IPR036390">
    <property type="entry name" value="WH_DNA-bd_sf"/>
</dbReference>
<evidence type="ECO:0000313" key="7">
    <source>
        <dbReference type="EMBL" id="ESK52415.1"/>
    </source>
</evidence>
<name>V2UUU0_9GAMM</name>
<dbReference type="Pfam" id="PF03466">
    <property type="entry name" value="LysR_substrate"/>
    <property type="match status" value="1"/>
</dbReference>
<accession>V2UUU0</accession>
<reference evidence="7 8" key="1">
    <citation type="submission" date="2013-10" db="EMBL/GenBank/DDBJ databases">
        <title>The Genome Sequence of Acinetobacter brisouii CIP 110357.</title>
        <authorList>
            <consortium name="The Broad Institute Genomics Platform"/>
            <consortium name="The Broad Institute Genome Sequencing Center for Infectious Disease"/>
            <person name="Cerqueira G."/>
            <person name="Feldgarden M."/>
            <person name="Courvalin P."/>
            <person name="Grillot-Courvalin C."/>
            <person name="Clermont D."/>
            <person name="Rocha E."/>
            <person name="Yoon E.-J."/>
            <person name="Nemec A."/>
            <person name="Young S.K."/>
            <person name="Zeng Q."/>
            <person name="Gargeya S."/>
            <person name="Fitzgerald M."/>
            <person name="Abouelleil A."/>
            <person name="Alvarado L."/>
            <person name="Berlin A.M."/>
            <person name="Chapman S.B."/>
            <person name="Gainer-Dewar J."/>
            <person name="Goldberg J."/>
            <person name="Gnerre S."/>
            <person name="Griggs A."/>
            <person name="Gujja S."/>
            <person name="Hansen M."/>
            <person name="Howarth C."/>
            <person name="Imamovic A."/>
            <person name="Ireland A."/>
            <person name="Larimer J."/>
            <person name="McCowan C."/>
            <person name="Murphy C."/>
            <person name="Pearson M."/>
            <person name="Poon T.W."/>
            <person name="Priest M."/>
            <person name="Roberts A."/>
            <person name="Saif S."/>
            <person name="Shea T."/>
            <person name="Sykes S."/>
            <person name="Wortman J."/>
            <person name="Nusbaum C."/>
            <person name="Birren B."/>
        </authorList>
    </citation>
    <scope>NUCLEOTIDE SEQUENCE [LARGE SCALE GENOMIC DNA]</scope>
    <source>
        <strain evidence="7 8">CIP 110357</strain>
    </source>
</reference>
<organism evidence="7 8">
    <name type="scientific">Acinetobacter brisouii CIP 110357</name>
    <dbReference type="NCBI Taxonomy" id="1341683"/>
    <lineage>
        <taxon>Bacteria</taxon>
        <taxon>Pseudomonadati</taxon>
        <taxon>Pseudomonadota</taxon>
        <taxon>Gammaproteobacteria</taxon>
        <taxon>Moraxellales</taxon>
        <taxon>Moraxellaceae</taxon>
        <taxon>Acinetobacter</taxon>
    </lineage>
</organism>
<dbReference type="SUPFAM" id="SSF46785">
    <property type="entry name" value="Winged helix' DNA-binding domain"/>
    <property type="match status" value="1"/>
</dbReference>
<dbReference type="EMBL" id="AYEU01000003">
    <property type="protein sequence ID" value="ESK52415.1"/>
    <property type="molecule type" value="Genomic_DNA"/>
</dbReference>
<keyword evidence="5" id="KW-0804">Transcription</keyword>
<protein>
    <recommendedName>
        <fullName evidence="6">HTH lysR-type domain-containing protein</fullName>
    </recommendedName>
</protein>
<dbReference type="GO" id="GO:0003700">
    <property type="term" value="F:DNA-binding transcription factor activity"/>
    <property type="evidence" value="ECO:0007669"/>
    <property type="project" value="InterPro"/>
</dbReference>
<dbReference type="STRING" id="396323.VH98_10735"/>
<dbReference type="InterPro" id="IPR000847">
    <property type="entry name" value="LysR_HTH_N"/>
</dbReference>
<dbReference type="PANTHER" id="PTHR30293">
    <property type="entry name" value="TRANSCRIPTIONAL REGULATORY PROTEIN NAC-RELATED"/>
    <property type="match status" value="1"/>
</dbReference>
<comment type="caution">
    <text evidence="7">The sequence shown here is derived from an EMBL/GenBank/DDBJ whole genome shotgun (WGS) entry which is preliminary data.</text>
</comment>
<feature type="domain" description="HTH lysR-type" evidence="6">
    <location>
        <begin position="1"/>
        <end position="58"/>
    </location>
</feature>
<evidence type="ECO:0000313" key="8">
    <source>
        <dbReference type="Proteomes" id="UP000018418"/>
    </source>
</evidence>
<dbReference type="Proteomes" id="UP000018418">
    <property type="component" value="Unassembled WGS sequence"/>
</dbReference>
<keyword evidence="2" id="KW-0805">Transcription regulation</keyword>